<comment type="caution">
    <text evidence="3">The sequence shown here is derived from an EMBL/GenBank/DDBJ whole genome shotgun (WGS) entry which is preliminary data.</text>
</comment>
<accession>A0A8S1AY83</accession>
<dbReference type="AlphaFoldDB" id="A0A8S1AY83"/>
<sequence>MSENEDSGYESPASDHDEEELIILEKTLKRRWGDNSFEKSQSSSTGRSSEQVPEHEIAFRQILMLREKIKSTSPGKWRRLVPGYNLVLQRILKLAEFAPNETLIFLCYRKRNLEAQKEKAP</sequence>
<name>A0A8S1AY83_ARCPL</name>
<dbReference type="EMBL" id="CADEBC010000520">
    <property type="protein sequence ID" value="CAB3244049.1"/>
    <property type="molecule type" value="Genomic_DNA"/>
</dbReference>
<dbReference type="Proteomes" id="UP000494256">
    <property type="component" value="Unassembled WGS sequence"/>
</dbReference>
<reference evidence="4 5" key="1">
    <citation type="submission" date="2020-04" db="EMBL/GenBank/DDBJ databases">
        <authorList>
            <person name="Wallbank WR R."/>
            <person name="Pardo Diaz C."/>
            <person name="Kozak K."/>
            <person name="Martin S."/>
            <person name="Jiggins C."/>
            <person name="Moest M."/>
            <person name="Warren A I."/>
            <person name="Byers J.R.P. K."/>
            <person name="Montejo-Kovacevich G."/>
            <person name="Yen C E."/>
        </authorList>
    </citation>
    <scope>NUCLEOTIDE SEQUENCE [LARGE SCALE GENOMIC DNA]</scope>
</reference>
<dbReference type="EMBL" id="CADEBD010000393">
    <property type="protein sequence ID" value="CAB3253729.1"/>
    <property type="molecule type" value="Genomic_DNA"/>
</dbReference>
<protein>
    <submittedName>
        <fullName evidence="3">Uncharacterized protein</fullName>
    </submittedName>
</protein>
<feature type="region of interest" description="Disordered" evidence="1">
    <location>
        <begin position="1"/>
        <end position="20"/>
    </location>
</feature>
<evidence type="ECO:0000313" key="4">
    <source>
        <dbReference type="Proteomes" id="UP000494106"/>
    </source>
</evidence>
<proteinExistence type="predicted"/>
<evidence type="ECO:0000313" key="3">
    <source>
        <dbReference type="EMBL" id="CAB3253729.1"/>
    </source>
</evidence>
<evidence type="ECO:0000313" key="5">
    <source>
        <dbReference type="Proteomes" id="UP000494256"/>
    </source>
</evidence>
<evidence type="ECO:0000313" key="2">
    <source>
        <dbReference type="EMBL" id="CAB3244049.1"/>
    </source>
</evidence>
<dbReference type="Proteomes" id="UP000494106">
    <property type="component" value="Unassembled WGS sequence"/>
</dbReference>
<organism evidence="3 5">
    <name type="scientific">Arctia plantaginis</name>
    <name type="common">Wood tiger moth</name>
    <name type="synonym">Phalaena plantaginis</name>
    <dbReference type="NCBI Taxonomy" id="874455"/>
    <lineage>
        <taxon>Eukaryota</taxon>
        <taxon>Metazoa</taxon>
        <taxon>Ecdysozoa</taxon>
        <taxon>Arthropoda</taxon>
        <taxon>Hexapoda</taxon>
        <taxon>Insecta</taxon>
        <taxon>Pterygota</taxon>
        <taxon>Neoptera</taxon>
        <taxon>Endopterygota</taxon>
        <taxon>Lepidoptera</taxon>
        <taxon>Glossata</taxon>
        <taxon>Ditrysia</taxon>
        <taxon>Noctuoidea</taxon>
        <taxon>Erebidae</taxon>
        <taxon>Arctiinae</taxon>
        <taxon>Arctia</taxon>
    </lineage>
</organism>
<evidence type="ECO:0000256" key="1">
    <source>
        <dbReference type="SAM" id="MobiDB-lite"/>
    </source>
</evidence>
<keyword evidence="4" id="KW-1185">Reference proteome</keyword>
<gene>
    <name evidence="3" type="ORF">APLA_LOCUS14407</name>
    <name evidence="2" type="ORF">APLA_LOCUS9732</name>
</gene>